<evidence type="ECO:0000256" key="4">
    <source>
        <dbReference type="ARBA" id="ARBA00022969"/>
    </source>
</evidence>
<evidence type="ECO:0000256" key="2">
    <source>
        <dbReference type="ARBA" id="ARBA00009323"/>
    </source>
</evidence>
<evidence type="ECO:0000313" key="8">
    <source>
        <dbReference type="Proteomes" id="UP001592530"/>
    </source>
</evidence>
<dbReference type="EMBL" id="JBHEZY010000003">
    <property type="protein sequence ID" value="MFC1431203.1"/>
    <property type="molecule type" value="Genomic_DNA"/>
</dbReference>
<reference evidence="7 8" key="1">
    <citation type="submission" date="2024-09" db="EMBL/GenBank/DDBJ databases">
        <authorList>
            <person name="Lee S.D."/>
        </authorList>
    </citation>
    <scope>NUCLEOTIDE SEQUENCE [LARGE SCALE GENOMIC DNA]</scope>
    <source>
        <strain evidence="7 8">N1-3</strain>
    </source>
</reference>
<dbReference type="Proteomes" id="UP001592530">
    <property type="component" value="Unassembled WGS sequence"/>
</dbReference>
<evidence type="ECO:0000256" key="5">
    <source>
        <dbReference type="ARBA" id="ARBA00023210"/>
    </source>
</evidence>
<proteinExistence type="inferred from homology"/>
<evidence type="ECO:0000256" key="6">
    <source>
        <dbReference type="ARBA" id="ARBA00023306"/>
    </source>
</evidence>
<keyword evidence="5" id="KW-0717">Septation</keyword>
<dbReference type="InterPro" id="IPR006776">
    <property type="entry name" value="SsgB"/>
</dbReference>
<keyword evidence="4" id="KW-0749">Sporulation</keyword>
<dbReference type="Pfam" id="PF04686">
    <property type="entry name" value="SsgA"/>
    <property type="match status" value="1"/>
</dbReference>
<keyword evidence="6" id="KW-0131">Cell cycle</keyword>
<gene>
    <name evidence="7" type="ORF">ACEZDB_11140</name>
</gene>
<comment type="caution">
    <text evidence="7">The sequence shown here is derived from an EMBL/GenBank/DDBJ whole genome shotgun (WGS) entry which is preliminary data.</text>
</comment>
<evidence type="ECO:0000256" key="1">
    <source>
        <dbReference type="ARBA" id="ARBA00004431"/>
    </source>
</evidence>
<sequence length="155" mass="16941">MDTDDTGSARGTVAGRLVMLLQISRDLAFEVDVRLGYNPADPYAVRLTFHLPGDAPVTWMLSRELLLDGLSCRSGEGDVVVEPVPGEDLEFPDVRIRLNSPAGTAVLYSPALPLIEFLARTDQVLPMGEEQAMDELEQQLSLILDSLDGRFRNAG</sequence>
<comment type="similarity">
    <text evidence="2">Belongs to the SsgA family.</text>
</comment>
<organism evidence="7 8">
    <name type="scientific">Streptacidiphilus alkalitolerans</name>
    <dbReference type="NCBI Taxonomy" id="3342712"/>
    <lineage>
        <taxon>Bacteria</taxon>
        <taxon>Bacillati</taxon>
        <taxon>Actinomycetota</taxon>
        <taxon>Actinomycetes</taxon>
        <taxon>Kitasatosporales</taxon>
        <taxon>Streptomycetaceae</taxon>
        <taxon>Streptacidiphilus</taxon>
    </lineage>
</organism>
<evidence type="ECO:0000256" key="3">
    <source>
        <dbReference type="ARBA" id="ARBA00022618"/>
    </source>
</evidence>
<dbReference type="InterPro" id="IPR038658">
    <property type="entry name" value="SsgB_sf"/>
</dbReference>
<dbReference type="RefSeq" id="WP_380551520.1">
    <property type="nucleotide sequence ID" value="NZ_JBHEZY010000003.1"/>
</dbReference>
<name>A0ABV6WZP3_9ACTN</name>
<evidence type="ECO:0000313" key="7">
    <source>
        <dbReference type="EMBL" id="MFC1431203.1"/>
    </source>
</evidence>
<protein>
    <submittedName>
        <fullName evidence="7">SsgA family sporulation/cell division regulator</fullName>
    </submittedName>
</protein>
<dbReference type="Gene3D" id="2.30.31.20">
    <property type="entry name" value="Sporulation-specific cell division protein SsgB"/>
    <property type="match status" value="1"/>
</dbReference>
<keyword evidence="3" id="KW-0132">Cell division</keyword>
<comment type="subcellular location">
    <subcellularLocation>
        <location evidence="1">Cell septum</location>
    </subcellularLocation>
</comment>
<accession>A0ABV6WZP3</accession>